<organism evidence="1 2">
    <name type="scientific">Babesia microti (strain RI)</name>
    <dbReference type="NCBI Taxonomy" id="1133968"/>
    <lineage>
        <taxon>Eukaryota</taxon>
        <taxon>Sar</taxon>
        <taxon>Alveolata</taxon>
        <taxon>Apicomplexa</taxon>
        <taxon>Aconoidasida</taxon>
        <taxon>Piroplasmida</taxon>
        <taxon>Babesiidae</taxon>
        <taxon>Babesia</taxon>
    </lineage>
</organism>
<sequence length="102" mass="11824">MSTKITPKKTASEDKTNNIIDSDVSIDIPEIYPPRDITKPLKPTESQLEIAFYNKVLMEYYKYSFKNVSNMNCYINEAMKSDLVKFSLPPELYQTNADMNTR</sequence>
<reference evidence="1 2" key="2">
    <citation type="journal article" date="2013" name="PLoS ONE">
        <title>Whole genome mapping and re-organization of the nuclear and mitochondrial genomes of Babesia microti isolates.</title>
        <authorList>
            <person name="Cornillot E."/>
            <person name="Dassouli A."/>
            <person name="Garg A."/>
            <person name="Pachikara N."/>
            <person name="Randazzo S."/>
            <person name="Depoix D."/>
            <person name="Carcy B."/>
            <person name="Delbecq S."/>
            <person name="Frutos R."/>
            <person name="Silva J.C."/>
            <person name="Sutton R."/>
            <person name="Krause P.J."/>
            <person name="Mamoun C.B."/>
        </authorList>
    </citation>
    <scope>NUCLEOTIDE SEQUENCE [LARGE SCALE GENOMIC DNA]</scope>
    <source>
        <strain evidence="1 2">RI</strain>
    </source>
</reference>
<reference evidence="1 2" key="1">
    <citation type="journal article" date="2012" name="Nucleic Acids Res.">
        <title>Sequencing of the smallest Apicomplexan genome from the human pathogen Babesia microti.</title>
        <authorList>
            <person name="Cornillot E."/>
            <person name="Hadj-Kaddour K."/>
            <person name="Dassouli A."/>
            <person name="Noel B."/>
            <person name="Ranwez V."/>
            <person name="Vacherie B."/>
            <person name="Augagneur Y."/>
            <person name="Bres V."/>
            <person name="Duclos A."/>
            <person name="Randazzo S."/>
            <person name="Carcy B."/>
            <person name="Debierre-Grockiego F."/>
            <person name="Delbecq S."/>
            <person name="Moubri-Menage K."/>
            <person name="Shams-Eldin H."/>
            <person name="Usmani-Brown S."/>
            <person name="Bringaud F."/>
            <person name="Wincker P."/>
            <person name="Vivares C.P."/>
            <person name="Schwarz R.T."/>
            <person name="Schetters T.P."/>
            <person name="Krause P.J."/>
            <person name="Gorenflot A."/>
            <person name="Berry V."/>
            <person name="Barbe V."/>
            <person name="Ben Mamoun C."/>
        </authorList>
    </citation>
    <scope>NUCLEOTIDE SEQUENCE [LARGE SCALE GENOMIC DNA]</scope>
    <source>
        <strain evidence="1 2">RI</strain>
    </source>
</reference>
<accession>I7I9R3</accession>
<proteinExistence type="predicted"/>
<reference evidence="1 2" key="3">
    <citation type="journal article" date="2016" name="Sci. Rep.">
        <title>Genome-wide diversity and gene expression profiling of Babesia microti isolates identify polymorphic genes that mediate host-pathogen interactions.</title>
        <authorList>
            <person name="Silva J.C."/>
            <person name="Cornillot E."/>
            <person name="McCracken C."/>
            <person name="Usmani-Brown S."/>
            <person name="Dwivedi A."/>
            <person name="Ifeonu O.O."/>
            <person name="Crabtree J."/>
            <person name="Gotia H.T."/>
            <person name="Virji A.Z."/>
            <person name="Reynes C."/>
            <person name="Colinge J."/>
            <person name="Kumar V."/>
            <person name="Lawres L."/>
            <person name="Pazzi J.E."/>
            <person name="Pablo J.V."/>
            <person name="Hung C."/>
            <person name="Brancato J."/>
            <person name="Kumari P."/>
            <person name="Orvis J."/>
            <person name="Tretina K."/>
            <person name="Chibucos M."/>
            <person name="Ott S."/>
            <person name="Sadzewicz L."/>
            <person name="Sengamalay N."/>
            <person name="Shetty A.C."/>
            <person name="Su Q."/>
            <person name="Tallon L."/>
            <person name="Fraser C.M."/>
            <person name="Frutos R."/>
            <person name="Molina D.M."/>
            <person name="Krause P.J."/>
            <person name="Ben Mamoun C."/>
        </authorList>
    </citation>
    <scope>NUCLEOTIDE SEQUENCE [LARGE SCALE GENOMIC DNA]</scope>
    <source>
        <strain evidence="1 2">RI</strain>
    </source>
</reference>
<dbReference type="Proteomes" id="UP000002899">
    <property type="component" value="Chromosome IV"/>
</dbReference>
<evidence type="ECO:0000313" key="1">
    <source>
        <dbReference type="EMBL" id="CCF75489.1"/>
    </source>
</evidence>
<dbReference type="AlphaFoldDB" id="I7I9R3"/>
<protein>
    <submittedName>
        <fullName evidence="1">Uncharacterized protein</fullName>
    </submittedName>
</protein>
<keyword evidence="2" id="KW-1185">Reference proteome</keyword>
<dbReference type="EMBL" id="LN871599">
    <property type="protein sequence ID" value="CCF75489.1"/>
    <property type="molecule type" value="Genomic_DNA"/>
</dbReference>
<dbReference type="VEuPathDB" id="PiroplasmaDB:BmR1_04g06460"/>
<evidence type="ECO:0000313" key="2">
    <source>
        <dbReference type="Proteomes" id="UP000002899"/>
    </source>
</evidence>
<dbReference type="RefSeq" id="XP_012649897.1">
    <property type="nucleotide sequence ID" value="XM_012794443.1"/>
</dbReference>
<name>I7I9R3_BABMR</name>
<dbReference type="GeneID" id="24425937"/>
<gene>
    <name evidence="1" type="ORF">BmR1_04g06460</name>
</gene>
<dbReference type="KEGG" id="bmic:BmR1_04g06460"/>